<reference evidence="1 2" key="1">
    <citation type="journal article" date="2011" name="PLoS Genet.">
        <title>Comparative genomic analysis of human fungal pathogens causing paracoccidioidomycosis.</title>
        <authorList>
            <person name="Desjardins C.A."/>
            <person name="Champion M.D."/>
            <person name="Holder J.W."/>
            <person name="Muszewska A."/>
            <person name="Goldberg J."/>
            <person name="Bailao A.M."/>
            <person name="Brigido M.M."/>
            <person name="Ferreira M.E."/>
            <person name="Garcia A.M."/>
            <person name="Grynberg M."/>
            <person name="Gujja S."/>
            <person name="Heiman D.I."/>
            <person name="Henn M.R."/>
            <person name="Kodira C.D."/>
            <person name="Leon-Narvaez H."/>
            <person name="Longo L.V."/>
            <person name="Ma L.J."/>
            <person name="Malavazi I."/>
            <person name="Matsuo A.L."/>
            <person name="Morais F.V."/>
            <person name="Pereira M."/>
            <person name="Rodriguez-Brito S."/>
            <person name="Sakthikumar S."/>
            <person name="Salem-Izacc S.M."/>
            <person name="Sykes S.M."/>
            <person name="Teixeira M.M."/>
            <person name="Vallejo M.C."/>
            <person name="Walter M.E."/>
            <person name="Yandava C."/>
            <person name="Young S."/>
            <person name="Zeng Q."/>
            <person name="Zucker J."/>
            <person name="Felipe M.S."/>
            <person name="Goldman G.H."/>
            <person name="Haas B.J."/>
            <person name="McEwen J.G."/>
            <person name="Nino-Vega G."/>
            <person name="Puccia R."/>
            <person name="San-Blas G."/>
            <person name="Soares C.M."/>
            <person name="Birren B.W."/>
            <person name="Cuomo C.A."/>
        </authorList>
    </citation>
    <scope>NUCLEOTIDE SEQUENCE [LARGE SCALE GENOMIC DNA]</scope>
    <source>
        <strain evidence="2">ATCC MYA-826 / Pb01</strain>
    </source>
</reference>
<dbReference type="KEGG" id="pbl:PAAG_08474"/>
<keyword evidence="2" id="KW-1185">Reference proteome</keyword>
<dbReference type="RefSeq" id="XP_002789628.2">
    <property type="nucleotide sequence ID" value="XM_002789582.2"/>
</dbReference>
<dbReference type="Proteomes" id="UP000002059">
    <property type="component" value="Partially assembled WGS sequence"/>
</dbReference>
<accession>C1HCI3</accession>
<dbReference type="GeneID" id="9092833"/>
<dbReference type="HOGENOM" id="CLU_2400278_0_0_1"/>
<dbReference type="EMBL" id="KN294026">
    <property type="protein sequence ID" value="EEH38747.2"/>
    <property type="molecule type" value="Genomic_DNA"/>
</dbReference>
<sequence>MTRIEGEPLERVWKTINEAQKDSIKEQLGIYLAKRPPIASSPLYWTKDEYNPIRGHLTSITDSQVIIFSILDIPVPNAHCHSQAFTLDSSQIA</sequence>
<dbReference type="AlphaFoldDB" id="C1HCI3"/>
<evidence type="ECO:0000313" key="2">
    <source>
        <dbReference type="Proteomes" id="UP000002059"/>
    </source>
</evidence>
<organism evidence="1 2">
    <name type="scientific">Paracoccidioides lutzii (strain ATCC MYA-826 / Pb01)</name>
    <name type="common">Paracoccidioides brasiliensis</name>
    <dbReference type="NCBI Taxonomy" id="502779"/>
    <lineage>
        <taxon>Eukaryota</taxon>
        <taxon>Fungi</taxon>
        <taxon>Dikarya</taxon>
        <taxon>Ascomycota</taxon>
        <taxon>Pezizomycotina</taxon>
        <taxon>Eurotiomycetes</taxon>
        <taxon>Eurotiomycetidae</taxon>
        <taxon>Onygenales</taxon>
        <taxon>Ajellomycetaceae</taxon>
        <taxon>Paracoccidioides</taxon>
    </lineage>
</organism>
<gene>
    <name evidence="1" type="ORF">PAAG_08474</name>
</gene>
<evidence type="ECO:0000313" key="1">
    <source>
        <dbReference type="EMBL" id="EEH38747.2"/>
    </source>
</evidence>
<name>C1HCI3_PARBA</name>
<protein>
    <submittedName>
        <fullName evidence="1">Uncharacterized protein</fullName>
    </submittedName>
</protein>
<proteinExistence type="predicted"/>
<dbReference type="VEuPathDB" id="FungiDB:PAAG_08474"/>
<dbReference type="OrthoDB" id="4180418at2759"/>